<name>A0ACC3D0W8_9PEZI</name>
<organism evidence="1 2">
    <name type="scientific">Coniosporium uncinatum</name>
    <dbReference type="NCBI Taxonomy" id="93489"/>
    <lineage>
        <taxon>Eukaryota</taxon>
        <taxon>Fungi</taxon>
        <taxon>Dikarya</taxon>
        <taxon>Ascomycota</taxon>
        <taxon>Pezizomycotina</taxon>
        <taxon>Dothideomycetes</taxon>
        <taxon>Dothideomycetes incertae sedis</taxon>
        <taxon>Coniosporium</taxon>
    </lineage>
</organism>
<evidence type="ECO:0000313" key="1">
    <source>
        <dbReference type="EMBL" id="KAK3060073.1"/>
    </source>
</evidence>
<dbReference type="EMBL" id="JAWDJW010008877">
    <property type="protein sequence ID" value="KAK3060073.1"/>
    <property type="molecule type" value="Genomic_DNA"/>
</dbReference>
<evidence type="ECO:0000313" key="2">
    <source>
        <dbReference type="Proteomes" id="UP001186974"/>
    </source>
</evidence>
<feature type="non-terminal residue" evidence="1">
    <location>
        <position position="1"/>
    </location>
</feature>
<dbReference type="Proteomes" id="UP001186974">
    <property type="component" value="Unassembled WGS sequence"/>
</dbReference>
<proteinExistence type="predicted"/>
<sequence length="730" mass="82081">KVKRNLHTYFYTLESDRDAMVEQQKLDELDRQVEAETSGEPAPTSNANTGAIPPQGTLSSANLGASNLALKHLFARIDSRRNEIRATETQLRQLIKDVRKNRSKWSSEEKVGQEELYEAAEKVLESLKAQTEFAAPFLNRVNKREAPDYHIVIKHPMDIGTMMKKLKQYQYKSKKEFTEDLYLIWSNCLKYNADLAHPIRKKALYMRKQSDDLIQWIPDITIRDRAEVEAEERRMQNGEDDADGVEDSDDEEPIMASRGRKAPKKGATTARKAPPAQDEDAPETKPLPSVAIGNIKKDFNRADSDAPMEDSLNGFTTPPPGTLTPLGPNGIFSSGAPPSQADASEIDVTTTDAAAAEEPDVDDLEHKTWKQMTKKARARVASDRNRLFRGNHLNPEEPALLRTKASMRRWMRQQQIGDEPFDESAVVDGKDGVQTLPGETLAEGMEEEEDPLLPDYYDPVSAIPELNDRLKWVEDADGQVVAQAEESLRLVPKGYFTAPESKLSEKIDANMKQMQETRRICARIGVVKQMSLQSQTYQNQFQKYETQPLLEQDIPGVVVSDDGPIMSPYVVQAALRRSVGKIFYHAGFEEFQPSALDTATDMASDFFTKMVKTLNVYKEAPQVRVETGGKSEHKPRFTQEESVLHCLHENGLDVESLESYVKDDVERLGTKLGVMHERMRSHLAELLRPVLDPNLVGSDGVGAFNDNSEQFVSGDFAEELGEDFFGLREM</sequence>
<accession>A0ACC3D0W8</accession>
<gene>
    <name evidence="1" type="ORF">LTS18_009411</name>
</gene>
<protein>
    <submittedName>
        <fullName evidence="1">Uncharacterized protein</fullName>
    </submittedName>
</protein>
<feature type="non-terminal residue" evidence="1">
    <location>
        <position position="730"/>
    </location>
</feature>
<reference evidence="1" key="1">
    <citation type="submission" date="2024-09" db="EMBL/GenBank/DDBJ databases">
        <title>Black Yeasts Isolated from many extreme environments.</title>
        <authorList>
            <person name="Coleine C."/>
            <person name="Stajich J.E."/>
            <person name="Selbmann L."/>
        </authorList>
    </citation>
    <scope>NUCLEOTIDE SEQUENCE</scope>
    <source>
        <strain evidence="1">CCFEE 5737</strain>
    </source>
</reference>
<keyword evidence="2" id="KW-1185">Reference proteome</keyword>
<comment type="caution">
    <text evidence="1">The sequence shown here is derived from an EMBL/GenBank/DDBJ whole genome shotgun (WGS) entry which is preliminary data.</text>
</comment>